<keyword evidence="2" id="KW-1185">Reference proteome</keyword>
<dbReference type="RefSeq" id="WP_386722227.1">
    <property type="nucleotide sequence ID" value="NZ_JBHRSZ010000006.1"/>
</dbReference>
<dbReference type="EMBL" id="JBHRSZ010000006">
    <property type="protein sequence ID" value="MFC3152300.1"/>
    <property type="molecule type" value="Genomic_DNA"/>
</dbReference>
<dbReference type="Proteomes" id="UP001595476">
    <property type="component" value="Unassembled WGS sequence"/>
</dbReference>
<name>A0ABV7HJG9_9GAMM</name>
<evidence type="ECO:0008006" key="3">
    <source>
        <dbReference type="Google" id="ProtNLM"/>
    </source>
</evidence>
<evidence type="ECO:0000313" key="2">
    <source>
        <dbReference type="Proteomes" id="UP001595476"/>
    </source>
</evidence>
<comment type="caution">
    <text evidence="1">The sequence shown here is derived from an EMBL/GenBank/DDBJ whole genome shotgun (WGS) entry which is preliminary data.</text>
</comment>
<organism evidence="1 2">
    <name type="scientific">Litoribrevibacter euphylliae</name>
    <dbReference type="NCBI Taxonomy" id="1834034"/>
    <lineage>
        <taxon>Bacteria</taxon>
        <taxon>Pseudomonadati</taxon>
        <taxon>Pseudomonadota</taxon>
        <taxon>Gammaproteobacteria</taxon>
        <taxon>Oceanospirillales</taxon>
        <taxon>Oceanospirillaceae</taxon>
        <taxon>Litoribrevibacter</taxon>
    </lineage>
</organism>
<accession>A0ABV7HJG9</accession>
<proteinExistence type="predicted"/>
<evidence type="ECO:0000313" key="1">
    <source>
        <dbReference type="EMBL" id="MFC3152300.1"/>
    </source>
</evidence>
<gene>
    <name evidence="1" type="ORF">ACFOEK_14790</name>
</gene>
<protein>
    <recommendedName>
        <fullName evidence="3">Solute-binding protein family 3/N-terminal domain-containing protein</fullName>
    </recommendedName>
</protein>
<sequence>MLVCTSTISADEDYGWHTFNIPPYGSRDGKGIGFDLVGAYVAAGLTGRVVNTNTARWQRMMQDKHSDICSSGSWKLPNTEHRVYSHSIMNTVDYGVAVRSELYQRLSNQGKTRVVSIVDVLEATKTGGSMLIMEKRPLFGEMARIVEKAKADPAIKVHYITVSQGPVSMLRITNTANRDVDSALLFPEEFQNFVKEYPDHSLEYLMLKEGTSFAPIRASCPDTEAGKQRIARVNRLLDQGLREQVFKSFQSYLPDFKEIRLQAEANQRCIETQSCKDPLIELFKNETTSD</sequence>
<reference evidence="2" key="1">
    <citation type="journal article" date="2019" name="Int. J. Syst. Evol. Microbiol.">
        <title>The Global Catalogue of Microorganisms (GCM) 10K type strain sequencing project: providing services to taxonomists for standard genome sequencing and annotation.</title>
        <authorList>
            <consortium name="The Broad Institute Genomics Platform"/>
            <consortium name="The Broad Institute Genome Sequencing Center for Infectious Disease"/>
            <person name="Wu L."/>
            <person name="Ma J."/>
        </authorList>
    </citation>
    <scope>NUCLEOTIDE SEQUENCE [LARGE SCALE GENOMIC DNA]</scope>
    <source>
        <strain evidence="2">KCTC 52438</strain>
    </source>
</reference>